<dbReference type="AlphaFoldDB" id="A0A5K7X9T2"/>
<protein>
    <submittedName>
        <fullName evidence="1">Uncharacterized protein</fullName>
    </submittedName>
</protein>
<sequence length="45" mass="4958">MLVSLAEGFHHDGTTNTKECGEFLNHETDEMTRKKCKCESGGDNG</sequence>
<dbReference type="KEGG" id="lpav:PLANPX_3092"/>
<accession>A0A5K7X9T2</accession>
<dbReference type="Proteomes" id="UP000326837">
    <property type="component" value="Chromosome"/>
</dbReference>
<evidence type="ECO:0000313" key="1">
    <source>
        <dbReference type="EMBL" id="BBO33480.1"/>
    </source>
</evidence>
<reference evidence="2" key="1">
    <citation type="submission" date="2019-10" db="EMBL/GenBank/DDBJ databases">
        <title>Lacipirellula parvula gen. nov., sp. nov., representing a lineage of planctomycetes widespread in freshwater anoxic habitats, and description of the family Lacipirellulaceae.</title>
        <authorList>
            <person name="Dedysh S.N."/>
            <person name="Kulichevskaya I.S."/>
            <person name="Beletsky A.V."/>
            <person name="Rakitin A.L."/>
            <person name="Mardanov A.V."/>
            <person name="Ivanova A.A."/>
            <person name="Saltykova V.X."/>
            <person name="Rijpstra W.I.C."/>
            <person name="Sinninghe Damste J.S."/>
            <person name="Ravin N.V."/>
        </authorList>
    </citation>
    <scope>NUCLEOTIDE SEQUENCE [LARGE SCALE GENOMIC DNA]</scope>
    <source>
        <strain evidence="2">PX69</strain>
    </source>
</reference>
<gene>
    <name evidence="1" type="ORF">PLANPX_3092</name>
</gene>
<name>A0A5K7X9T2_9BACT</name>
<dbReference type="EMBL" id="AP021861">
    <property type="protein sequence ID" value="BBO33480.1"/>
    <property type="molecule type" value="Genomic_DNA"/>
</dbReference>
<evidence type="ECO:0000313" key="2">
    <source>
        <dbReference type="Proteomes" id="UP000326837"/>
    </source>
</evidence>
<organism evidence="1 2">
    <name type="scientific">Lacipirellula parvula</name>
    <dbReference type="NCBI Taxonomy" id="2650471"/>
    <lineage>
        <taxon>Bacteria</taxon>
        <taxon>Pseudomonadati</taxon>
        <taxon>Planctomycetota</taxon>
        <taxon>Planctomycetia</taxon>
        <taxon>Pirellulales</taxon>
        <taxon>Lacipirellulaceae</taxon>
        <taxon>Lacipirellula</taxon>
    </lineage>
</organism>
<proteinExistence type="predicted"/>
<keyword evidence="2" id="KW-1185">Reference proteome</keyword>